<evidence type="ECO:0000256" key="2">
    <source>
        <dbReference type="ARBA" id="ARBA00022643"/>
    </source>
</evidence>
<dbReference type="Gene3D" id="3.30.450.20">
    <property type="entry name" value="PAS domain"/>
    <property type="match status" value="2"/>
</dbReference>
<organism evidence="6 7">
    <name type="scientific">Lyophyllum shimeji</name>
    <name type="common">Hon-shimeji</name>
    <name type="synonym">Tricholoma shimeji</name>
    <dbReference type="NCBI Taxonomy" id="47721"/>
    <lineage>
        <taxon>Eukaryota</taxon>
        <taxon>Fungi</taxon>
        <taxon>Dikarya</taxon>
        <taxon>Basidiomycota</taxon>
        <taxon>Agaricomycotina</taxon>
        <taxon>Agaricomycetes</taxon>
        <taxon>Agaricomycetidae</taxon>
        <taxon>Agaricales</taxon>
        <taxon>Tricholomatineae</taxon>
        <taxon>Lyophyllaceae</taxon>
        <taxon>Lyophyllum</taxon>
    </lineage>
</organism>
<feature type="region of interest" description="Disordered" evidence="4">
    <location>
        <begin position="451"/>
        <end position="474"/>
    </location>
</feature>
<feature type="domain" description="PAS" evidence="5">
    <location>
        <begin position="155"/>
        <end position="193"/>
    </location>
</feature>
<name>A0A9P3US31_LYOSH</name>
<evidence type="ECO:0000313" key="6">
    <source>
        <dbReference type="EMBL" id="GLB43253.1"/>
    </source>
</evidence>
<evidence type="ECO:0000256" key="3">
    <source>
        <dbReference type="ARBA" id="ARBA00022991"/>
    </source>
</evidence>
<evidence type="ECO:0000259" key="5">
    <source>
        <dbReference type="PROSITE" id="PS50112"/>
    </source>
</evidence>
<keyword evidence="7" id="KW-1185">Reference proteome</keyword>
<feature type="compositionally biased region" description="Low complexity" evidence="4">
    <location>
        <begin position="620"/>
        <end position="630"/>
    </location>
</feature>
<dbReference type="CDD" id="cd00130">
    <property type="entry name" value="PAS"/>
    <property type="match status" value="1"/>
</dbReference>
<dbReference type="GO" id="GO:0005634">
    <property type="term" value="C:nucleus"/>
    <property type="evidence" value="ECO:0007669"/>
    <property type="project" value="TreeGrafter"/>
</dbReference>
<feature type="region of interest" description="Disordered" evidence="4">
    <location>
        <begin position="598"/>
        <end position="632"/>
    </location>
</feature>
<keyword evidence="1" id="KW-0285">Flavoprotein</keyword>
<dbReference type="Pfam" id="PF13426">
    <property type="entry name" value="PAS_9"/>
    <property type="match status" value="1"/>
</dbReference>
<dbReference type="AlphaFoldDB" id="A0A9P3US31"/>
<keyword evidence="2" id="KW-0288">FMN</keyword>
<reference evidence="6" key="1">
    <citation type="submission" date="2022-07" db="EMBL/GenBank/DDBJ databases">
        <title>The genome of Lyophyllum shimeji provides insight into the initial evolution of ectomycorrhizal fungal genome.</title>
        <authorList>
            <person name="Kobayashi Y."/>
            <person name="Shibata T."/>
            <person name="Hirakawa H."/>
            <person name="Shigenobu S."/>
            <person name="Nishiyama T."/>
            <person name="Yamada A."/>
            <person name="Hasebe M."/>
            <person name="Kawaguchi M."/>
        </authorList>
    </citation>
    <scope>NUCLEOTIDE SEQUENCE</scope>
    <source>
        <strain evidence="6">AT787</strain>
    </source>
</reference>
<evidence type="ECO:0000256" key="4">
    <source>
        <dbReference type="SAM" id="MobiDB-lite"/>
    </source>
</evidence>
<dbReference type="InterPro" id="IPR000014">
    <property type="entry name" value="PAS"/>
</dbReference>
<dbReference type="Proteomes" id="UP001063166">
    <property type="component" value="Unassembled WGS sequence"/>
</dbReference>
<dbReference type="SUPFAM" id="SSF55785">
    <property type="entry name" value="PYP-like sensor domain (PAS domain)"/>
    <property type="match status" value="1"/>
</dbReference>
<dbReference type="InterPro" id="IPR035965">
    <property type="entry name" value="PAS-like_dom_sf"/>
</dbReference>
<dbReference type="EMBL" id="BRPK01000013">
    <property type="protein sequence ID" value="GLB43253.1"/>
    <property type="molecule type" value="Genomic_DNA"/>
</dbReference>
<dbReference type="PANTHER" id="PTHR47429:SF7">
    <property type="entry name" value="GATA-FACTOR"/>
    <property type="match status" value="1"/>
</dbReference>
<gene>
    <name evidence="6" type="ORF">LshimejAT787_1301540</name>
</gene>
<evidence type="ECO:0000313" key="7">
    <source>
        <dbReference type="Proteomes" id="UP001063166"/>
    </source>
</evidence>
<dbReference type="SMART" id="SM00091">
    <property type="entry name" value="PAS"/>
    <property type="match status" value="1"/>
</dbReference>
<dbReference type="PANTHER" id="PTHR47429">
    <property type="entry name" value="PROTEIN TWIN LOV 1"/>
    <property type="match status" value="1"/>
</dbReference>
<feature type="domain" description="PAS" evidence="5">
    <location>
        <begin position="275"/>
        <end position="298"/>
    </location>
</feature>
<feature type="compositionally biased region" description="Low complexity" evidence="4">
    <location>
        <begin position="465"/>
        <end position="474"/>
    </location>
</feature>
<proteinExistence type="predicted"/>
<dbReference type="PROSITE" id="PS50112">
    <property type="entry name" value="PAS"/>
    <property type="match status" value="2"/>
</dbReference>
<evidence type="ECO:0000256" key="1">
    <source>
        <dbReference type="ARBA" id="ARBA00022630"/>
    </source>
</evidence>
<dbReference type="OrthoDB" id="447251at2759"/>
<feature type="region of interest" description="Disordered" evidence="4">
    <location>
        <begin position="647"/>
        <end position="676"/>
    </location>
</feature>
<protein>
    <submittedName>
        <fullName evidence="6">PAS domain containing protein</fullName>
    </submittedName>
</protein>
<sequence>MLRKALSADKEVQTSIVNFRKDGSAFINLVSVIFVAGGVSGGKHELNDIVYHVGFQVYLTEQPNVILERLRVGTYQQHEQDQHPSGPAAIFPSPAHTEAPLTHRKVYTVPQVTMSPTLTSLLDSQTFLDSLPVSTSTTAPLPLTILTNSPLSLLLLEYAPDFIHVVSLKGAFLYVAPAVTRVLSYAPGELVGKATHPEDVVPLERQLKESSTLLPSCPGDGEDAVNQIQAQAQARTIDVLFRARTKGAWTGTGPGAGGREREFWAQVAGRGYLAGALVGFGAGVEDVLGYTPEELVGRRIGTLVVGWKDKEGKRDDEDEDEDEGEKAKTTTTTVWGRLMTKAGGAVRVSMVFYRSGTGALDPQLKVAPAHVLVQIRLLDDEFTLGGGESFTSPLSISISPINPSPAMHAPDANIFADFEVSRGSSWQYELQQLRFANRRLREEVEVLEAEVAEQDKDKEKLPVVQSDAQEPASSSSLSLAEATAAAAVVIPAPTLSSSSSAPAPVPMGFADIASAGMGTGDVYPEMALGMGMSTGTGTGMGVGVGMSMSMGGGGEHTNYSVALERYAARAEEAVRGFGAVGAEGRALMPPTPLTRPTIHAQHAQAHAHVRSQRRPSVSLHQQQQQHQQQQGVYAPVPLPLGRSALMQGMGQHQHQHASQLARAPSRMDGQPSRRSFTFRRRFRRSCCSRATEFSQYPTELDRVLLLL</sequence>
<accession>A0A9P3US31</accession>
<comment type="caution">
    <text evidence="6">The sequence shown here is derived from an EMBL/GenBank/DDBJ whole genome shotgun (WGS) entry which is preliminary data.</text>
</comment>
<feature type="region of interest" description="Disordered" evidence="4">
    <location>
        <begin position="310"/>
        <end position="329"/>
    </location>
</feature>
<keyword evidence="3" id="KW-0157">Chromophore</keyword>